<feature type="transmembrane region" description="Helical" evidence="1">
    <location>
        <begin position="195"/>
        <end position="214"/>
    </location>
</feature>
<feature type="transmembrane region" description="Helical" evidence="1">
    <location>
        <begin position="165"/>
        <end position="183"/>
    </location>
</feature>
<organism evidence="3 4">
    <name type="scientific">Crenothrix polyspora</name>
    <dbReference type="NCBI Taxonomy" id="360316"/>
    <lineage>
        <taxon>Bacteria</taxon>
        <taxon>Pseudomonadati</taxon>
        <taxon>Pseudomonadota</taxon>
        <taxon>Gammaproteobacteria</taxon>
        <taxon>Methylococcales</taxon>
        <taxon>Crenotrichaceae</taxon>
        <taxon>Crenothrix</taxon>
    </lineage>
</organism>
<dbReference type="AlphaFoldDB" id="A0A1R4HHY7"/>
<dbReference type="GO" id="GO:0000271">
    <property type="term" value="P:polysaccharide biosynthetic process"/>
    <property type="evidence" value="ECO:0007669"/>
    <property type="project" value="TreeGrafter"/>
</dbReference>
<dbReference type="Pfam" id="PF01757">
    <property type="entry name" value="Acyl_transf_3"/>
    <property type="match status" value="1"/>
</dbReference>
<evidence type="ECO:0000313" key="4">
    <source>
        <dbReference type="Proteomes" id="UP000195667"/>
    </source>
</evidence>
<keyword evidence="1" id="KW-0472">Membrane</keyword>
<feature type="transmembrane region" description="Helical" evidence="1">
    <location>
        <begin position="12"/>
        <end position="30"/>
    </location>
</feature>
<protein>
    <recommendedName>
        <fullName evidence="2">Acyltransferase 3 domain-containing protein</fullName>
    </recommendedName>
</protein>
<feature type="domain" description="Acyltransferase 3" evidence="2">
    <location>
        <begin position="6"/>
        <end position="336"/>
    </location>
</feature>
<feature type="transmembrane region" description="Helical" evidence="1">
    <location>
        <begin position="42"/>
        <end position="66"/>
    </location>
</feature>
<name>A0A1R4HHY7_9GAMM</name>
<keyword evidence="1" id="KW-0812">Transmembrane</keyword>
<feature type="transmembrane region" description="Helical" evidence="1">
    <location>
        <begin position="326"/>
        <end position="344"/>
    </location>
</feature>
<reference evidence="4" key="1">
    <citation type="submission" date="2017-02" db="EMBL/GenBank/DDBJ databases">
        <authorList>
            <person name="Daims H."/>
        </authorList>
    </citation>
    <scope>NUCLEOTIDE SEQUENCE [LARGE SCALE GENOMIC DNA]</scope>
</reference>
<dbReference type="PANTHER" id="PTHR23028">
    <property type="entry name" value="ACETYLTRANSFERASE"/>
    <property type="match status" value="1"/>
</dbReference>
<sequence length="358" mass="40896">MTKRILGFDGIRGLAAVFVVLTHLHFWKLLENHHLLNPALTPLFGATGVQAFFILSGFLITALLITELESTGSISLKYFFIRRSLRIFPLYLLFLALVTLIYYIDSRVTTTASLLFAYSYLYNFIPKSLYTPFLGHTWSLAVEEHFYLFWPFIFVIAFKKHRTPLLIVIVLYLLSTPVLHTYLDNIGLSKSYFVARWTFIASYNIAMGCLLAMLMLSGSAQSIIRRYLSGRRSLIVSGFLYVFPATVYGLSVSFDNIFSSYIRCIGIAGMIGWLYTHQNSLAAKCLECRPLKYLGTVSYGIYMYQGLFLATGPARHAGHFWPPTSQLNGLFWVIIVTPLSYHLFEKPFIRLKHKFKSP</sequence>
<evidence type="ECO:0000259" key="2">
    <source>
        <dbReference type="Pfam" id="PF01757"/>
    </source>
</evidence>
<feature type="transmembrane region" description="Helical" evidence="1">
    <location>
        <begin position="296"/>
        <end position="314"/>
    </location>
</feature>
<feature type="transmembrane region" description="Helical" evidence="1">
    <location>
        <begin position="138"/>
        <end position="158"/>
    </location>
</feature>
<dbReference type="InterPro" id="IPR002656">
    <property type="entry name" value="Acyl_transf_3_dom"/>
</dbReference>
<dbReference type="PANTHER" id="PTHR23028:SF53">
    <property type="entry name" value="ACYL_TRANSF_3 DOMAIN-CONTAINING PROTEIN"/>
    <property type="match status" value="1"/>
</dbReference>
<keyword evidence="4" id="KW-1185">Reference proteome</keyword>
<gene>
    <name evidence="3" type="ORF">CRENPOLYSF1_80029</name>
</gene>
<dbReference type="GO" id="GO:0016020">
    <property type="term" value="C:membrane"/>
    <property type="evidence" value="ECO:0007669"/>
    <property type="project" value="TreeGrafter"/>
</dbReference>
<dbReference type="Proteomes" id="UP000195667">
    <property type="component" value="Unassembled WGS sequence"/>
</dbReference>
<dbReference type="EMBL" id="FUKI01000159">
    <property type="protein sequence ID" value="SJM95868.1"/>
    <property type="molecule type" value="Genomic_DNA"/>
</dbReference>
<dbReference type="GO" id="GO:0016747">
    <property type="term" value="F:acyltransferase activity, transferring groups other than amino-acyl groups"/>
    <property type="evidence" value="ECO:0007669"/>
    <property type="project" value="InterPro"/>
</dbReference>
<evidence type="ECO:0000256" key="1">
    <source>
        <dbReference type="SAM" id="Phobius"/>
    </source>
</evidence>
<evidence type="ECO:0000313" key="3">
    <source>
        <dbReference type="EMBL" id="SJM95868.1"/>
    </source>
</evidence>
<dbReference type="OrthoDB" id="9767863at2"/>
<feature type="transmembrane region" description="Helical" evidence="1">
    <location>
        <begin position="87"/>
        <end position="104"/>
    </location>
</feature>
<feature type="transmembrane region" description="Helical" evidence="1">
    <location>
        <begin position="257"/>
        <end position="275"/>
    </location>
</feature>
<proteinExistence type="predicted"/>
<accession>A0A1R4HHY7</accession>
<feature type="transmembrane region" description="Helical" evidence="1">
    <location>
        <begin position="234"/>
        <end position="251"/>
    </location>
</feature>
<keyword evidence="1" id="KW-1133">Transmembrane helix</keyword>
<dbReference type="RefSeq" id="WP_087144975.1">
    <property type="nucleotide sequence ID" value="NZ_FUKI01000159.1"/>
</dbReference>
<dbReference type="InterPro" id="IPR050879">
    <property type="entry name" value="Acyltransferase_3"/>
</dbReference>